<organism evidence="2 3">
    <name type="scientific">Rhizoctonia solani</name>
    <dbReference type="NCBI Taxonomy" id="456999"/>
    <lineage>
        <taxon>Eukaryota</taxon>
        <taxon>Fungi</taxon>
        <taxon>Dikarya</taxon>
        <taxon>Basidiomycota</taxon>
        <taxon>Agaricomycotina</taxon>
        <taxon>Agaricomycetes</taxon>
        <taxon>Cantharellales</taxon>
        <taxon>Ceratobasidiaceae</taxon>
        <taxon>Rhizoctonia</taxon>
    </lineage>
</organism>
<evidence type="ECO:0000313" key="2">
    <source>
        <dbReference type="EMBL" id="KAF8760744.1"/>
    </source>
</evidence>
<reference evidence="2" key="1">
    <citation type="submission" date="2020-09" db="EMBL/GenBank/DDBJ databases">
        <title>Comparative genome analyses of four rice-infecting Rhizoctonia solani isolates reveal extensive enrichment of homogalacturonan modification genes.</title>
        <authorList>
            <person name="Lee D.-Y."/>
            <person name="Jeon J."/>
            <person name="Kim K.-T."/>
            <person name="Cheong K."/>
            <person name="Song H."/>
            <person name="Choi G."/>
            <person name="Ko J."/>
            <person name="Opiyo S.O."/>
            <person name="Zuo S."/>
            <person name="Madhav S."/>
            <person name="Lee Y.-H."/>
            <person name="Wang G.-L."/>
        </authorList>
    </citation>
    <scope>NUCLEOTIDE SEQUENCE</scope>
    <source>
        <strain evidence="2">AG1-IA B2</strain>
    </source>
</reference>
<proteinExistence type="predicted"/>
<dbReference type="Proteomes" id="UP000614334">
    <property type="component" value="Unassembled WGS sequence"/>
</dbReference>
<feature type="compositionally biased region" description="Basic and acidic residues" evidence="1">
    <location>
        <begin position="12"/>
        <end position="22"/>
    </location>
</feature>
<accession>A0A8H7M8D3</accession>
<evidence type="ECO:0000313" key="3">
    <source>
        <dbReference type="Proteomes" id="UP000614334"/>
    </source>
</evidence>
<feature type="region of interest" description="Disordered" evidence="1">
    <location>
        <begin position="1"/>
        <end position="35"/>
    </location>
</feature>
<sequence length="71" mass="8166">MTFWSSLFPTLHADEEPPKEEEAQAEEEEEEEEPEDVCAFIPYNLSHRVKCHLQPLPDCVRSASRLPRALG</sequence>
<name>A0A8H7M8D3_9AGAM</name>
<gene>
    <name evidence="2" type="ORF">RHS01_00136</name>
</gene>
<dbReference type="AlphaFoldDB" id="A0A8H7M8D3"/>
<protein>
    <submittedName>
        <fullName evidence="2">Uncharacterized protein</fullName>
    </submittedName>
</protein>
<dbReference type="EMBL" id="JACYCF010000001">
    <property type="protein sequence ID" value="KAF8760744.1"/>
    <property type="molecule type" value="Genomic_DNA"/>
</dbReference>
<feature type="compositionally biased region" description="Acidic residues" evidence="1">
    <location>
        <begin position="23"/>
        <end position="35"/>
    </location>
</feature>
<evidence type="ECO:0000256" key="1">
    <source>
        <dbReference type="SAM" id="MobiDB-lite"/>
    </source>
</evidence>
<comment type="caution">
    <text evidence="2">The sequence shown here is derived from an EMBL/GenBank/DDBJ whole genome shotgun (WGS) entry which is preliminary data.</text>
</comment>